<dbReference type="EC" id="5.3.1.6" evidence="2"/>
<dbReference type="Gene3D" id="3.40.1400.10">
    <property type="entry name" value="Sugar-phosphate isomerase, RpiB/LacA/LacB"/>
    <property type="match status" value="1"/>
</dbReference>
<dbReference type="PANTHER" id="PTHR30345">
    <property type="entry name" value="RIBOSE-5-PHOSPHATE ISOMERASE B"/>
    <property type="match status" value="1"/>
</dbReference>
<evidence type="ECO:0000313" key="2">
    <source>
        <dbReference type="EMBL" id="KXK25874.1"/>
    </source>
</evidence>
<dbReference type="NCBIfam" id="NF004051">
    <property type="entry name" value="PRK05571.1"/>
    <property type="match status" value="1"/>
</dbReference>
<dbReference type="STRING" id="1617426.TR69_WS6001001480"/>
<reference evidence="2 3" key="1">
    <citation type="submission" date="2015-02" db="EMBL/GenBank/DDBJ databases">
        <title>Improved understanding of the partial-nitritation anammox process through 23 genomes representing the majority of the microbial community.</title>
        <authorList>
            <person name="Speth D.R."/>
            <person name="In T Zandt M."/>
            <person name="Guerrero Cruz S."/>
            <person name="Jetten M.S."/>
            <person name="Dutilh B.E."/>
        </authorList>
    </citation>
    <scope>NUCLEOTIDE SEQUENCE [LARGE SCALE GENOMIC DNA]</scope>
    <source>
        <strain evidence="2">OLB20</strain>
    </source>
</reference>
<dbReference type="PANTHER" id="PTHR30345:SF0">
    <property type="entry name" value="DNA DAMAGE-REPAIR_TOLERATION PROTEIN DRT102"/>
    <property type="match status" value="1"/>
</dbReference>
<gene>
    <name evidence="2" type="primary">rpiB</name>
    <name evidence="2" type="ORF">TR69_WS6001001480</name>
</gene>
<dbReference type="Proteomes" id="UP000070457">
    <property type="component" value="Unassembled WGS sequence"/>
</dbReference>
<accession>A0A136LW29</accession>
<sequence>MIYLAADHRGFESKAKIAAFLESAGHEVSDLGPHSYDKDDDYPDYAIPLAETVAGEDGARGILICGSGVGVTIAANKVKGARAGYIESVRHAEAARTDDDINILVLDEFTFSPETDFPIIEAFLGTPFSDEDRHNRRLQKISDYEQS</sequence>
<protein>
    <submittedName>
        <fullName evidence="2">Putative ribose-5-phosphate isomerase B</fullName>
        <ecNumber evidence="2">5.3.1.6</ecNumber>
    </submittedName>
</protein>
<dbReference type="EMBL" id="JYNZ01000006">
    <property type="protein sequence ID" value="KXK25874.1"/>
    <property type="molecule type" value="Genomic_DNA"/>
</dbReference>
<evidence type="ECO:0000313" key="3">
    <source>
        <dbReference type="Proteomes" id="UP000070457"/>
    </source>
</evidence>
<dbReference type="SUPFAM" id="SSF89623">
    <property type="entry name" value="Ribose/Galactose isomerase RpiB/AlsB"/>
    <property type="match status" value="1"/>
</dbReference>
<dbReference type="NCBIfam" id="TIGR00689">
    <property type="entry name" value="rpiB_lacA_lacB"/>
    <property type="match status" value="1"/>
</dbReference>
<name>A0A136LW29_9BACT</name>
<evidence type="ECO:0000256" key="1">
    <source>
        <dbReference type="ARBA" id="ARBA00008754"/>
    </source>
</evidence>
<keyword evidence="2" id="KW-0413">Isomerase</keyword>
<comment type="caution">
    <text evidence="2">The sequence shown here is derived from an EMBL/GenBank/DDBJ whole genome shotgun (WGS) entry which is preliminary data.</text>
</comment>
<dbReference type="GO" id="GO:0009052">
    <property type="term" value="P:pentose-phosphate shunt, non-oxidative branch"/>
    <property type="evidence" value="ECO:0007669"/>
    <property type="project" value="TreeGrafter"/>
</dbReference>
<comment type="similarity">
    <text evidence="1">Belongs to the LacAB/RpiB family.</text>
</comment>
<organism evidence="2 3">
    <name type="scientific">candidate division WS6 bacterium OLB20</name>
    <dbReference type="NCBI Taxonomy" id="1617426"/>
    <lineage>
        <taxon>Bacteria</taxon>
        <taxon>Candidatus Dojkabacteria</taxon>
    </lineage>
</organism>
<dbReference type="AlphaFoldDB" id="A0A136LW29"/>
<dbReference type="InterPro" id="IPR036569">
    <property type="entry name" value="RpiB_LacA_LacB_sf"/>
</dbReference>
<proteinExistence type="inferred from homology"/>
<dbReference type="Pfam" id="PF02502">
    <property type="entry name" value="LacAB_rpiB"/>
    <property type="match status" value="1"/>
</dbReference>
<dbReference type="PATRIC" id="fig|1617426.3.peg.1457"/>
<dbReference type="InterPro" id="IPR003500">
    <property type="entry name" value="RpiB_LacA_LacB"/>
</dbReference>
<dbReference type="GO" id="GO:0004751">
    <property type="term" value="F:ribose-5-phosphate isomerase activity"/>
    <property type="evidence" value="ECO:0007669"/>
    <property type="project" value="UniProtKB-EC"/>
</dbReference>
<dbReference type="PIRSF" id="PIRSF005384">
    <property type="entry name" value="RpiB_LacA_B"/>
    <property type="match status" value="1"/>
</dbReference>
<dbReference type="GO" id="GO:0019316">
    <property type="term" value="P:D-allose catabolic process"/>
    <property type="evidence" value="ECO:0007669"/>
    <property type="project" value="TreeGrafter"/>
</dbReference>